<keyword evidence="1" id="KW-0812">Transmembrane</keyword>
<dbReference type="AlphaFoldDB" id="A0AAU8TAY3"/>
<keyword evidence="1" id="KW-1133">Transmembrane helix</keyword>
<keyword evidence="1" id="KW-0472">Membrane</keyword>
<feature type="transmembrane region" description="Helical" evidence="1">
    <location>
        <begin position="18"/>
        <end position="39"/>
    </location>
</feature>
<accession>A0AAU8TAY3</accession>
<reference evidence="2 3" key="1">
    <citation type="journal article" date="2015" name="Genome Announc.">
        <title>Complete genome sequences for 59 burkholderia isolates, both pathogenic and near neighbor.</title>
        <authorList>
            <person name="Johnson S.L."/>
            <person name="Bishop-Lilly K.A."/>
            <person name="Ladner J.T."/>
            <person name="Daligault H.E."/>
            <person name="Davenport K.W."/>
            <person name="Jaissle J."/>
            <person name="Frey K.G."/>
            <person name="Koroleva G.I."/>
            <person name="Bruce D.C."/>
            <person name="Coyne S.R."/>
            <person name="Broomall S.M."/>
            <person name="Li P.E."/>
            <person name="Teshima H."/>
            <person name="Gibbons H.S."/>
            <person name="Palacios G.F."/>
            <person name="Rosenzweig C.N."/>
            <person name="Redden C.L."/>
            <person name="Xu Y."/>
            <person name="Minogue T.D."/>
            <person name="Chain P.S."/>
        </authorList>
    </citation>
    <scope>NUCLEOTIDE SEQUENCE [LARGE SCALE GENOMIC DNA]</scope>
    <source>
        <strain evidence="2 3">ATCC BAA-463</strain>
    </source>
</reference>
<evidence type="ECO:0008006" key="4">
    <source>
        <dbReference type="Google" id="ProtNLM"/>
    </source>
</evidence>
<name>A0AAU8TAY3_9BURK</name>
<dbReference type="KEGG" id="bfn:OI25_5633"/>
<evidence type="ECO:0000313" key="3">
    <source>
        <dbReference type="Proteomes" id="UP000032614"/>
    </source>
</evidence>
<sequence>MSTSARNSPGDSRNPCSVALRFCICCLSLLIFSLIRLVFASATSDLARSAVFIAQRYRAMLSSICCRRALTFALVKSRSRLLTALNLLPSMAKKYVQAVGFNTDGGAWAGVAPSAG</sequence>
<evidence type="ECO:0000313" key="2">
    <source>
        <dbReference type="EMBL" id="AJZ63435.1"/>
    </source>
</evidence>
<gene>
    <name evidence="2" type="ORF">OI25_5633</name>
</gene>
<organism evidence="2 3">
    <name type="scientific">Paraburkholderia fungorum</name>
    <dbReference type="NCBI Taxonomy" id="134537"/>
    <lineage>
        <taxon>Bacteria</taxon>
        <taxon>Pseudomonadati</taxon>
        <taxon>Pseudomonadota</taxon>
        <taxon>Betaproteobacteria</taxon>
        <taxon>Burkholderiales</taxon>
        <taxon>Burkholderiaceae</taxon>
        <taxon>Paraburkholderia</taxon>
    </lineage>
</organism>
<dbReference type="Proteomes" id="UP000032614">
    <property type="component" value="Chromosome 2"/>
</dbReference>
<dbReference type="EMBL" id="CP010027">
    <property type="protein sequence ID" value="AJZ63435.1"/>
    <property type="molecule type" value="Genomic_DNA"/>
</dbReference>
<proteinExistence type="predicted"/>
<evidence type="ECO:0000256" key="1">
    <source>
        <dbReference type="SAM" id="Phobius"/>
    </source>
</evidence>
<protein>
    <recommendedName>
        <fullName evidence="4">Secreted protein</fullName>
    </recommendedName>
</protein>